<organism evidence="6 7">
    <name type="scientific">Aspergillus caelatus</name>
    <dbReference type="NCBI Taxonomy" id="61420"/>
    <lineage>
        <taxon>Eukaryota</taxon>
        <taxon>Fungi</taxon>
        <taxon>Dikarya</taxon>
        <taxon>Ascomycota</taxon>
        <taxon>Pezizomycotina</taxon>
        <taxon>Eurotiomycetes</taxon>
        <taxon>Eurotiomycetidae</taxon>
        <taxon>Eurotiales</taxon>
        <taxon>Aspergillaceae</taxon>
        <taxon>Aspergillus</taxon>
        <taxon>Aspergillus subgen. Circumdati</taxon>
    </lineage>
</organism>
<dbReference type="InterPro" id="IPR036259">
    <property type="entry name" value="MFS_trans_sf"/>
</dbReference>
<keyword evidence="3" id="KW-1133">Transmembrane helix</keyword>
<accession>A0A5N7A0Q7</accession>
<dbReference type="Gene3D" id="1.20.1250.20">
    <property type="entry name" value="MFS general substrate transporter like domains"/>
    <property type="match status" value="1"/>
</dbReference>
<reference evidence="6 7" key="1">
    <citation type="submission" date="2019-04" db="EMBL/GenBank/DDBJ databases">
        <title>Friends and foes A comparative genomics studyof 23 Aspergillus species from section Flavi.</title>
        <authorList>
            <consortium name="DOE Joint Genome Institute"/>
            <person name="Kjaerbolling I."/>
            <person name="Vesth T."/>
            <person name="Frisvad J.C."/>
            <person name="Nybo J.L."/>
            <person name="Theobald S."/>
            <person name="Kildgaard S."/>
            <person name="Isbrandt T."/>
            <person name="Kuo A."/>
            <person name="Sato A."/>
            <person name="Lyhne E.K."/>
            <person name="Kogle M.E."/>
            <person name="Wiebenga A."/>
            <person name="Kun R.S."/>
            <person name="Lubbers R.J."/>
            <person name="Makela M.R."/>
            <person name="Barry K."/>
            <person name="Chovatia M."/>
            <person name="Clum A."/>
            <person name="Daum C."/>
            <person name="Haridas S."/>
            <person name="He G."/>
            <person name="LaButti K."/>
            <person name="Lipzen A."/>
            <person name="Mondo S."/>
            <person name="Riley R."/>
            <person name="Salamov A."/>
            <person name="Simmons B.A."/>
            <person name="Magnuson J.K."/>
            <person name="Henrissat B."/>
            <person name="Mortensen U.H."/>
            <person name="Larsen T.O."/>
            <person name="Devries R.P."/>
            <person name="Grigoriev I.V."/>
            <person name="Machida M."/>
            <person name="Baker S.E."/>
            <person name="Andersen M.R."/>
        </authorList>
    </citation>
    <scope>NUCLEOTIDE SEQUENCE [LARGE SCALE GENOMIC DNA]</scope>
    <source>
        <strain evidence="6 7">CBS 763.97</strain>
    </source>
</reference>
<comment type="subcellular location">
    <subcellularLocation>
        <location evidence="1">Membrane</location>
        <topology evidence="1">Multi-pass membrane protein</topology>
    </subcellularLocation>
</comment>
<keyword evidence="7" id="KW-1185">Reference proteome</keyword>
<proteinExistence type="predicted"/>
<evidence type="ECO:0000259" key="5">
    <source>
        <dbReference type="PROSITE" id="PS50850"/>
    </source>
</evidence>
<dbReference type="PROSITE" id="PS50850">
    <property type="entry name" value="MFS"/>
    <property type="match status" value="1"/>
</dbReference>
<evidence type="ECO:0000256" key="4">
    <source>
        <dbReference type="ARBA" id="ARBA00023136"/>
    </source>
</evidence>
<dbReference type="GeneID" id="43657239"/>
<gene>
    <name evidence="6" type="ORF">BDV27DRAFT_158963</name>
</gene>
<sequence>MRGQVTSAPTTKLSVLNAPSDDMWCTLNFLPVHVFAMLTNHLFADTYTTSRSNSSAIIHNSKIYQEATKISTTTTTIEQRTTDTRTLRHRVWLKDELGGVERRAFGEIGQPPEFMAKWGASGNSMLHLTPREKGPRTVRVEYLWDTGSWIPHGRMEGISYLTLPHGPGSIVLALRTETDHIHWHSLLKICAISFKDRIDDVDAVEAQHIDVLRDGQTRNAINTCLIFTCTVVSAASFLFGFDDKIISPVAASPASVMKFQGLNSASGAYVLTARNQNLVFSLLRIGSVTGGLFASPLNFHSGRKWPLLLAHLTSVGGRLLQVFAPNRDLI</sequence>
<dbReference type="Pfam" id="PF00083">
    <property type="entry name" value="Sugar_tr"/>
    <property type="match status" value="1"/>
</dbReference>
<protein>
    <recommendedName>
        <fullName evidence="5">Major facilitator superfamily (MFS) profile domain-containing protein</fullName>
    </recommendedName>
</protein>
<evidence type="ECO:0000256" key="2">
    <source>
        <dbReference type="ARBA" id="ARBA00022692"/>
    </source>
</evidence>
<evidence type="ECO:0000313" key="6">
    <source>
        <dbReference type="EMBL" id="KAE8363275.1"/>
    </source>
</evidence>
<dbReference type="RefSeq" id="XP_031926356.1">
    <property type="nucleotide sequence ID" value="XM_032072793.1"/>
</dbReference>
<evidence type="ECO:0000256" key="3">
    <source>
        <dbReference type="ARBA" id="ARBA00022989"/>
    </source>
</evidence>
<feature type="domain" description="Major facilitator superfamily (MFS) profile" evidence="5">
    <location>
        <begin position="228"/>
        <end position="330"/>
    </location>
</feature>
<dbReference type="AlphaFoldDB" id="A0A5N7A0Q7"/>
<dbReference type="Proteomes" id="UP000326268">
    <property type="component" value="Unassembled WGS sequence"/>
</dbReference>
<keyword evidence="4" id="KW-0472">Membrane</keyword>
<keyword evidence="2" id="KW-0812">Transmembrane</keyword>
<dbReference type="OrthoDB" id="6612291at2759"/>
<evidence type="ECO:0000313" key="7">
    <source>
        <dbReference type="Proteomes" id="UP000326268"/>
    </source>
</evidence>
<dbReference type="InterPro" id="IPR005828">
    <property type="entry name" value="MFS_sugar_transport-like"/>
</dbReference>
<dbReference type="SUPFAM" id="SSF103473">
    <property type="entry name" value="MFS general substrate transporter"/>
    <property type="match status" value="1"/>
</dbReference>
<dbReference type="GO" id="GO:0016020">
    <property type="term" value="C:membrane"/>
    <property type="evidence" value="ECO:0007669"/>
    <property type="project" value="UniProtKB-SubCell"/>
</dbReference>
<dbReference type="InterPro" id="IPR020846">
    <property type="entry name" value="MFS_dom"/>
</dbReference>
<dbReference type="GO" id="GO:0022857">
    <property type="term" value="F:transmembrane transporter activity"/>
    <property type="evidence" value="ECO:0007669"/>
    <property type="project" value="InterPro"/>
</dbReference>
<evidence type="ECO:0000256" key="1">
    <source>
        <dbReference type="ARBA" id="ARBA00004141"/>
    </source>
</evidence>
<name>A0A5N7A0Q7_9EURO</name>
<dbReference type="EMBL" id="ML737680">
    <property type="protein sequence ID" value="KAE8363275.1"/>
    <property type="molecule type" value="Genomic_DNA"/>
</dbReference>